<keyword evidence="2" id="KW-0520">NAD</keyword>
<feature type="transmembrane region" description="Helical" evidence="6">
    <location>
        <begin position="139"/>
        <end position="158"/>
    </location>
</feature>
<gene>
    <name evidence="8" type="ORF">SASPL_132417</name>
</gene>
<comment type="catalytic activity">
    <reaction evidence="3">
        <text>(1R,2S,4R)-borneol + NAD(+) = (1R,4R)-camphor + NADH + H(+)</text>
        <dbReference type="Rhea" id="RHEA:17329"/>
        <dbReference type="ChEBI" id="CHEBI:15378"/>
        <dbReference type="ChEBI" id="CHEBI:15393"/>
        <dbReference type="ChEBI" id="CHEBI:15396"/>
        <dbReference type="ChEBI" id="CHEBI:57540"/>
        <dbReference type="ChEBI" id="CHEBI:57945"/>
        <dbReference type="EC" id="1.1.1.198"/>
    </reaction>
    <physiologicalReaction direction="left-to-right" evidence="3">
        <dbReference type="Rhea" id="RHEA:17330"/>
    </physiologicalReaction>
</comment>
<comment type="caution">
    <text evidence="8">The sequence shown here is derived from an EMBL/GenBank/DDBJ whole genome shotgun (WGS) entry which is preliminary data.</text>
</comment>
<dbReference type="Gene3D" id="3.40.50.1820">
    <property type="entry name" value="alpha/beta hydrolase"/>
    <property type="match status" value="1"/>
</dbReference>
<dbReference type="GO" id="GO:0016787">
    <property type="term" value="F:hydrolase activity"/>
    <property type="evidence" value="ECO:0007669"/>
    <property type="project" value="InterPro"/>
</dbReference>
<comment type="function">
    <text evidence="4">Involved in the biosynthesis of monoterpene natural products related to camphor. Catalayzes the oxidation of (+)-borneol to (+)-camphor. Shows absolute selectivity towards (+)-borneol. Catalyzes the oxidation of (+)-isoborneol to (-)-camphor. Shows absolute selectivity towards (+)-isoborneol.</text>
</comment>
<dbReference type="GO" id="GO:0047500">
    <property type="term" value="F:(+)-borneol dehydrogenase activity"/>
    <property type="evidence" value="ECO:0007669"/>
    <property type="project" value="UniProtKB-EC"/>
</dbReference>
<feature type="domain" description="Dienelactone hydrolase" evidence="7">
    <location>
        <begin position="256"/>
        <end position="317"/>
    </location>
</feature>
<reference evidence="8" key="2">
    <citation type="submission" date="2020-08" db="EMBL/GenBank/DDBJ databases">
        <title>Plant Genome Project.</title>
        <authorList>
            <person name="Zhang R.-G."/>
        </authorList>
    </citation>
    <scope>NUCLEOTIDE SEQUENCE</scope>
    <source>
        <strain evidence="8">Huo1</strain>
        <tissue evidence="8">Leaf</tissue>
    </source>
</reference>
<evidence type="ECO:0000256" key="4">
    <source>
        <dbReference type="ARBA" id="ARBA00059271"/>
    </source>
</evidence>
<organism evidence="8">
    <name type="scientific">Salvia splendens</name>
    <name type="common">Scarlet sage</name>
    <dbReference type="NCBI Taxonomy" id="180675"/>
    <lineage>
        <taxon>Eukaryota</taxon>
        <taxon>Viridiplantae</taxon>
        <taxon>Streptophyta</taxon>
        <taxon>Embryophyta</taxon>
        <taxon>Tracheophyta</taxon>
        <taxon>Spermatophyta</taxon>
        <taxon>Magnoliopsida</taxon>
        <taxon>eudicotyledons</taxon>
        <taxon>Gunneridae</taxon>
        <taxon>Pentapetalae</taxon>
        <taxon>asterids</taxon>
        <taxon>lamiids</taxon>
        <taxon>Lamiales</taxon>
        <taxon>Lamiaceae</taxon>
        <taxon>Nepetoideae</taxon>
        <taxon>Mentheae</taxon>
        <taxon>Salviinae</taxon>
        <taxon>Salvia</taxon>
        <taxon>Salvia subgen. Calosphace</taxon>
        <taxon>core Calosphace</taxon>
    </lineage>
</organism>
<dbReference type="PRINTS" id="PR00081">
    <property type="entry name" value="GDHRDH"/>
</dbReference>
<evidence type="ECO:0000256" key="3">
    <source>
        <dbReference type="ARBA" id="ARBA00052851"/>
    </source>
</evidence>
<dbReference type="InterPro" id="IPR002347">
    <property type="entry name" value="SDR_fam"/>
</dbReference>
<dbReference type="EC" id="1.1.1.198" evidence="5"/>
<proteinExistence type="inferred from homology"/>
<evidence type="ECO:0000313" key="8">
    <source>
        <dbReference type="EMBL" id="KAG6404841.1"/>
    </source>
</evidence>
<dbReference type="SUPFAM" id="SSF53474">
    <property type="entry name" value="alpha/beta-Hydrolases"/>
    <property type="match status" value="1"/>
</dbReference>
<dbReference type="PANTHER" id="PTHR42820:SF21">
    <property type="entry name" value="SHORT-CHAIN DEHYDROGENASE REDUCTASE 3B-LIKE"/>
    <property type="match status" value="1"/>
</dbReference>
<dbReference type="InterPro" id="IPR002925">
    <property type="entry name" value="Dienelactn_hydro"/>
</dbReference>
<dbReference type="PANTHER" id="PTHR42820">
    <property type="entry name" value="SHORT-CHAIN DEHYDROGENASE REDUCTASE"/>
    <property type="match status" value="1"/>
</dbReference>
<evidence type="ECO:0000256" key="5">
    <source>
        <dbReference type="ARBA" id="ARBA00066693"/>
    </source>
</evidence>
<evidence type="ECO:0000256" key="1">
    <source>
        <dbReference type="ARBA" id="ARBA00006484"/>
    </source>
</evidence>
<keyword evidence="6" id="KW-0812">Transmembrane</keyword>
<name>A0A8X8X0Y3_SALSN</name>
<dbReference type="Pfam" id="PF01738">
    <property type="entry name" value="DLH"/>
    <property type="match status" value="2"/>
</dbReference>
<keyword evidence="6" id="KW-0472">Membrane</keyword>
<sequence length="394" mass="42509">MSNNLTKKKLQGKVAIVTGGASGLGETTARALADHGARAVVIADIQPEKGLAVAESIGLERCSYVQCDVTDEEQVEAMIGWTATTYGGLDVMFSNAGTATRLPQTILDLDMTEYDRVMRVNARSMAVCVKHAARKMVELRTRGAIVCMGSLAAVMAMVNSTDYMMSKCPTLGLMECASLQLGKHGIRVNSVSPGLVYTPLAEEKGYALEDMEKFIGPYKSLKGATLTAEHVADAVAFLASDEAALVTGVNLVVDDNAPGIVVLQEWWGVDFEVKNHAQKISQLGSGYKALIPEGKVGLEVAEAQHLMEGLDWPCAVKDIEGENYVTGKDLEEKLKASGVPHEVYFYPGIGHAFMNCSPEGAQRRKKMGMDDEDAAAVEQAWSRFDSWMGRFLSN</sequence>
<reference evidence="8" key="1">
    <citation type="submission" date="2018-01" db="EMBL/GenBank/DDBJ databases">
        <authorList>
            <person name="Mao J.F."/>
        </authorList>
    </citation>
    <scope>NUCLEOTIDE SEQUENCE</scope>
    <source>
        <strain evidence="8">Huo1</strain>
        <tissue evidence="8">Leaf</tissue>
    </source>
</reference>
<protein>
    <recommendedName>
        <fullName evidence="5">(+)-borneol dehydrogenase</fullName>
        <ecNumber evidence="5">1.1.1.198</ecNumber>
    </recommendedName>
</protein>
<dbReference type="FunFam" id="3.40.50.720:FF:000084">
    <property type="entry name" value="Short-chain dehydrogenase reductase"/>
    <property type="match status" value="1"/>
</dbReference>
<comment type="similarity">
    <text evidence="1">Belongs to the short-chain dehydrogenases/reductases (SDR) family.</text>
</comment>
<keyword evidence="6" id="KW-1133">Transmembrane helix</keyword>
<dbReference type="Pfam" id="PF13561">
    <property type="entry name" value="adh_short_C2"/>
    <property type="match status" value="1"/>
</dbReference>
<dbReference type="InterPro" id="IPR029058">
    <property type="entry name" value="AB_hydrolase_fold"/>
</dbReference>
<dbReference type="InterPro" id="IPR036291">
    <property type="entry name" value="NAD(P)-bd_dom_sf"/>
</dbReference>
<feature type="domain" description="Dienelactone hydrolase" evidence="7">
    <location>
        <begin position="328"/>
        <end position="391"/>
    </location>
</feature>
<evidence type="ECO:0000256" key="2">
    <source>
        <dbReference type="ARBA" id="ARBA00023027"/>
    </source>
</evidence>
<evidence type="ECO:0000313" key="9">
    <source>
        <dbReference type="Proteomes" id="UP000298416"/>
    </source>
</evidence>
<dbReference type="Gene3D" id="3.40.50.720">
    <property type="entry name" value="NAD(P)-binding Rossmann-like Domain"/>
    <property type="match status" value="1"/>
</dbReference>
<evidence type="ECO:0000259" key="7">
    <source>
        <dbReference type="Pfam" id="PF01738"/>
    </source>
</evidence>
<dbReference type="AlphaFoldDB" id="A0A8X8X0Y3"/>
<keyword evidence="9" id="KW-1185">Reference proteome</keyword>
<evidence type="ECO:0000256" key="6">
    <source>
        <dbReference type="SAM" id="Phobius"/>
    </source>
</evidence>
<dbReference type="Proteomes" id="UP000298416">
    <property type="component" value="Unassembled WGS sequence"/>
</dbReference>
<accession>A0A8X8X0Y3</accession>
<dbReference type="SUPFAM" id="SSF51735">
    <property type="entry name" value="NAD(P)-binding Rossmann-fold domains"/>
    <property type="match status" value="1"/>
</dbReference>
<dbReference type="EMBL" id="PNBA02000012">
    <property type="protein sequence ID" value="KAG6404841.1"/>
    <property type="molecule type" value="Genomic_DNA"/>
</dbReference>